<proteinExistence type="predicted"/>
<dbReference type="InterPro" id="IPR029063">
    <property type="entry name" value="SAM-dependent_MTases_sf"/>
</dbReference>
<reference evidence="2" key="1">
    <citation type="submission" date="2021-01" db="EMBL/GenBank/DDBJ databases">
        <authorList>
            <person name="Corre E."/>
            <person name="Pelletier E."/>
            <person name="Niang G."/>
            <person name="Scheremetjew M."/>
            <person name="Finn R."/>
            <person name="Kale V."/>
            <person name="Holt S."/>
            <person name="Cochrane G."/>
            <person name="Meng A."/>
            <person name="Brown T."/>
            <person name="Cohen L."/>
        </authorList>
    </citation>
    <scope>NUCLEOTIDE SEQUENCE</scope>
    <source>
        <strain evidence="2">10249 10 AB</strain>
    </source>
</reference>
<dbReference type="EMBL" id="HBIX01031793">
    <property type="protein sequence ID" value="CAE0728269.1"/>
    <property type="molecule type" value="Transcribed_RNA"/>
</dbReference>
<name>A0A7S4AVG9_9STRA</name>
<gene>
    <name evidence="2" type="ORF">PAUS00366_LOCUS21053</name>
</gene>
<dbReference type="InterPro" id="IPR008884">
    <property type="entry name" value="TylF_MeTrfase"/>
</dbReference>
<dbReference type="AlphaFoldDB" id="A0A7S4AVG9"/>
<dbReference type="Pfam" id="PF05711">
    <property type="entry name" value="TylF"/>
    <property type="match status" value="1"/>
</dbReference>
<organism evidence="2">
    <name type="scientific">Pseudo-nitzschia australis</name>
    <dbReference type="NCBI Taxonomy" id="44445"/>
    <lineage>
        <taxon>Eukaryota</taxon>
        <taxon>Sar</taxon>
        <taxon>Stramenopiles</taxon>
        <taxon>Ochrophyta</taxon>
        <taxon>Bacillariophyta</taxon>
        <taxon>Bacillariophyceae</taxon>
        <taxon>Bacillariophycidae</taxon>
        <taxon>Bacillariales</taxon>
        <taxon>Bacillariaceae</taxon>
        <taxon>Pseudo-nitzschia</taxon>
    </lineage>
</organism>
<dbReference type="Gene3D" id="3.40.50.150">
    <property type="entry name" value="Vaccinia Virus protein VP39"/>
    <property type="match status" value="1"/>
</dbReference>
<sequence length="311" mass="35808">MQHGQNNDGDEVKNGEETVGSWLRQDCLEFYRKELLLPDGSSSTTANKSRLKHSRKSPPIQVKERLGLLRLGIDKSMVVKQRFPNAQFLEFGVHEGKDMVRMATFLRSVEEKKRPKSGSSKTQPLSHTTFHGFDSFEGLPEDWINGQTGEDDKPFHKKGAFDTGGDPPDVDSVRRDLRLSTEEPLSVQFHKGWFDETLPQFLNGKDEHGDQHVDEPVAFVHADADLYTSTKTVLDLLCEKKLFRKGSIVIFDEFWNYPNWQNGEYKAWLETVENFGLEYEYFAYHAPHPTRQRKEYGYQSVGVMITRDMGR</sequence>
<protein>
    <submittedName>
        <fullName evidence="2">Uncharacterized protein</fullName>
    </submittedName>
</protein>
<accession>A0A7S4AVG9</accession>
<evidence type="ECO:0000256" key="1">
    <source>
        <dbReference type="SAM" id="MobiDB-lite"/>
    </source>
</evidence>
<dbReference type="PANTHER" id="PTHR40036">
    <property type="entry name" value="MACROCIN O-METHYLTRANSFERASE"/>
    <property type="match status" value="1"/>
</dbReference>
<feature type="region of interest" description="Disordered" evidence="1">
    <location>
        <begin position="109"/>
        <end position="172"/>
    </location>
</feature>
<feature type="compositionally biased region" description="Polar residues" evidence="1">
    <location>
        <begin position="117"/>
        <end position="129"/>
    </location>
</feature>
<evidence type="ECO:0000313" key="2">
    <source>
        <dbReference type="EMBL" id="CAE0728269.1"/>
    </source>
</evidence>
<dbReference type="PANTHER" id="PTHR40036:SF1">
    <property type="entry name" value="MACROCIN O-METHYLTRANSFERASE"/>
    <property type="match status" value="1"/>
</dbReference>
<feature type="region of interest" description="Disordered" evidence="1">
    <location>
        <begin position="39"/>
        <end position="59"/>
    </location>
</feature>